<dbReference type="SUPFAM" id="SSF54928">
    <property type="entry name" value="RNA-binding domain, RBD"/>
    <property type="match status" value="2"/>
</dbReference>
<feature type="compositionally biased region" description="Low complexity" evidence="6">
    <location>
        <begin position="583"/>
        <end position="609"/>
    </location>
</feature>
<feature type="compositionally biased region" description="Low complexity" evidence="6">
    <location>
        <begin position="336"/>
        <end position="364"/>
    </location>
</feature>
<dbReference type="FunFam" id="3.30.70.330:FF:000637">
    <property type="entry name" value="Nonsense-mediated mRNA decay protein Upf3, putative"/>
    <property type="match status" value="1"/>
</dbReference>
<dbReference type="Pfam" id="PF03467">
    <property type="entry name" value="Smg4_UPF3"/>
    <property type="match status" value="1"/>
</dbReference>
<dbReference type="RefSeq" id="XP_013321305.1">
    <property type="nucleotide sequence ID" value="XM_013465851.1"/>
</dbReference>
<gene>
    <name evidence="8" type="ORF">PV05_00918</name>
</gene>
<evidence type="ECO:0000256" key="4">
    <source>
        <dbReference type="ARBA" id="ARBA00023242"/>
    </source>
</evidence>
<feature type="region of interest" description="Disordered" evidence="6">
    <location>
        <begin position="495"/>
        <end position="692"/>
    </location>
</feature>
<feature type="compositionally biased region" description="Low complexity" evidence="6">
    <location>
        <begin position="387"/>
        <end position="403"/>
    </location>
</feature>
<dbReference type="GO" id="GO:0003729">
    <property type="term" value="F:mRNA binding"/>
    <property type="evidence" value="ECO:0007669"/>
    <property type="project" value="TreeGrafter"/>
</dbReference>
<dbReference type="AlphaFoldDB" id="A0A0D2C725"/>
<feature type="compositionally biased region" description="Basic and acidic residues" evidence="6">
    <location>
        <begin position="246"/>
        <end position="262"/>
    </location>
</feature>
<feature type="region of interest" description="Disordered" evidence="6">
    <location>
        <begin position="1"/>
        <end position="33"/>
    </location>
</feature>
<dbReference type="HOGENOM" id="CLU_018549_1_0_1"/>
<organism evidence="8 9">
    <name type="scientific">Exophiala xenobiotica</name>
    <dbReference type="NCBI Taxonomy" id="348802"/>
    <lineage>
        <taxon>Eukaryota</taxon>
        <taxon>Fungi</taxon>
        <taxon>Dikarya</taxon>
        <taxon>Ascomycota</taxon>
        <taxon>Pezizomycotina</taxon>
        <taxon>Eurotiomycetes</taxon>
        <taxon>Chaetothyriomycetidae</taxon>
        <taxon>Chaetothyriales</taxon>
        <taxon>Herpotrichiellaceae</taxon>
        <taxon>Exophiala</taxon>
    </lineage>
</organism>
<dbReference type="GO" id="GO:0045727">
    <property type="term" value="P:positive regulation of translation"/>
    <property type="evidence" value="ECO:0007669"/>
    <property type="project" value="TreeGrafter"/>
</dbReference>
<evidence type="ECO:0000256" key="5">
    <source>
        <dbReference type="PROSITE-ProRule" id="PRU00176"/>
    </source>
</evidence>
<dbReference type="GO" id="GO:0000184">
    <property type="term" value="P:nuclear-transcribed mRNA catabolic process, nonsense-mediated decay"/>
    <property type="evidence" value="ECO:0007669"/>
    <property type="project" value="UniProtKB-KW"/>
</dbReference>
<dbReference type="STRING" id="348802.A0A0D2C725"/>
<dbReference type="CDD" id="cd12455">
    <property type="entry name" value="RRM_like_Smg4_UPF3"/>
    <property type="match status" value="1"/>
</dbReference>
<feature type="compositionally biased region" description="Basic and acidic residues" evidence="6">
    <location>
        <begin position="201"/>
        <end position="227"/>
    </location>
</feature>
<comment type="subcellular location">
    <subcellularLocation>
        <location evidence="1">Nucleus</location>
    </subcellularLocation>
</comment>
<dbReference type="Gene3D" id="3.30.70.330">
    <property type="match status" value="2"/>
</dbReference>
<proteinExistence type="inferred from homology"/>
<name>A0A0D2C725_9EURO</name>
<dbReference type="SMART" id="SM00360">
    <property type="entry name" value="RRM"/>
    <property type="match status" value="1"/>
</dbReference>
<dbReference type="InterPro" id="IPR035979">
    <property type="entry name" value="RBD_domain_sf"/>
</dbReference>
<dbReference type="InterPro" id="IPR000504">
    <property type="entry name" value="RRM_dom"/>
</dbReference>
<dbReference type="GeneID" id="25322826"/>
<feature type="compositionally biased region" description="Low complexity" evidence="6">
    <location>
        <begin position="666"/>
        <end position="692"/>
    </location>
</feature>
<dbReference type="CDD" id="cd00590">
    <property type="entry name" value="RRM_SF"/>
    <property type="match status" value="1"/>
</dbReference>
<accession>A0A0D2C725</accession>
<evidence type="ECO:0000256" key="2">
    <source>
        <dbReference type="ARBA" id="ARBA00005991"/>
    </source>
</evidence>
<evidence type="ECO:0000313" key="8">
    <source>
        <dbReference type="EMBL" id="KIW60721.1"/>
    </source>
</evidence>
<dbReference type="Pfam" id="PF00076">
    <property type="entry name" value="RRM_1"/>
    <property type="match status" value="1"/>
</dbReference>
<keyword evidence="5" id="KW-0694">RNA-binding</keyword>
<evidence type="ECO:0000256" key="3">
    <source>
        <dbReference type="ARBA" id="ARBA00023161"/>
    </source>
</evidence>
<dbReference type="InterPro" id="IPR039722">
    <property type="entry name" value="Upf3"/>
</dbReference>
<evidence type="ECO:0000256" key="6">
    <source>
        <dbReference type="SAM" id="MobiDB-lite"/>
    </source>
</evidence>
<protein>
    <recommendedName>
        <fullName evidence="7">RRM domain-containing protein</fullName>
    </recommendedName>
</protein>
<dbReference type="PROSITE" id="PS50102">
    <property type="entry name" value="RRM"/>
    <property type="match status" value="1"/>
</dbReference>
<reference evidence="8 9" key="1">
    <citation type="submission" date="2015-01" db="EMBL/GenBank/DDBJ databases">
        <title>The Genome Sequence of Exophiala xenobiotica CBS118157.</title>
        <authorList>
            <consortium name="The Broad Institute Genomics Platform"/>
            <person name="Cuomo C."/>
            <person name="de Hoog S."/>
            <person name="Gorbushina A."/>
            <person name="Stielow B."/>
            <person name="Teixiera M."/>
            <person name="Abouelleil A."/>
            <person name="Chapman S.B."/>
            <person name="Priest M."/>
            <person name="Young S.K."/>
            <person name="Wortman J."/>
            <person name="Nusbaum C."/>
            <person name="Birren B."/>
        </authorList>
    </citation>
    <scope>NUCLEOTIDE SEQUENCE [LARGE SCALE GENOMIC DNA]</scope>
    <source>
        <strain evidence="8 9">CBS 118157</strain>
    </source>
</reference>
<dbReference type="PANTHER" id="PTHR13112">
    <property type="entry name" value="UPF3 REGULATOR OF NONSENSE TRANSCRIPTS-LIKE PROTEIN"/>
    <property type="match status" value="1"/>
</dbReference>
<sequence length="692" mass="70602">MSDQVKGRSGGVLPVNAAARKNATAQSGSKGSARLPAPRLRLIIRRLPPGLTETEFWTALGDEWKVGSGKVDWAAFKDGKISKDPAKPSRPARAYIKVKEQSLLDSLSAAVKQTSFQDAKNTTKDSCLLGPPSLEFAPYNKIPSGRNRNDARQGTIDQDQEFIDFLQSLTEPITKTTANGADSAEVKQEKASITPLVQYIKDKKANKAKEKEGNQAKAAKAREKQETKPATPDTPRSTVVIKGKHAPAEEKQRVQKATEDAVKAINKSVAAMQGKHQQQAQTSAKGEPKKAAKEPSSPSPATANPVKRERQRGNVSAAARMLQRDLGLLSKENKSQRTAKASTSTTTTEPSTSSTSKSVPAPSTLKNQPVPEPKPASPTPNATPTGPRASRTPSAASTKTPSTQSQRQTKSAVQPSAGAKSAFLKHANPSQGITEELLQSAFEDFGTITRCEIDKKKGLGYIDFDDTEGLRKAMAASPVKVANGQVVVLENKSPYAKRGGSAQGEKQGSASAGTGAAKGAANVKANAGSSGGQAQVQGPDATSKASTPTPTPGQARSGGSASKAVEPTKELASGTTVAKDENPIPTTPTIPAAATGPAAATPPTAPRGTPRGGAGGNRGGRAGSGGGGGGGARGNARGAGQGGRQGQSHRGGRGAKRGGGGGGGAAAAAEGGQGPAPTTGTAPAAAPAATKE</sequence>
<dbReference type="OrthoDB" id="18087at2759"/>
<evidence type="ECO:0000256" key="1">
    <source>
        <dbReference type="ARBA" id="ARBA00004123"/>
    </source>
</evidence>
<keyword evidence="3" id="KW-0866">Nonsense-mediated mRNA decay</keyword>
<dbReference type="InterPro" id="IPR012677">
    <property type="entry name" value="Nucleotide-bd_a/b_plait_sf"/>
</dbReference>
<feature type="domain" description="RRM" evidence="7">
    <location>
        <begin position="420"/>
        <end position="494"/>
    </location>
</feature>
<dbReference type="EMBL" id="KN847317">
    <property type="protein sequence ID" value="KIW60721.1"/>
    <property type="molecule type" value="Genomic_DNA"/>
</dbReference>
<dbReference type="PANTHER" id="PTHR13112:SF0">
    <property type="entry name" value="FI21285P1"/>
    <property type="match status" value="1"/>
</dbReference>
<dbReference type="InterPro" id="IPR005120">
    <property type="entry name" value="UPF3_dom"/>
</dbReference>
<feature type="region of interest" description="Disordered" evidence="6">
    <location>
        <begin position="201"/>
        <end position="427"/>
    </location>
</feature>
<comment type="similarity">
    <text evidence="2">Belongs to the RENT3 family.</text>
</comment>
<dbReference type="Proteomes" id="UP000054342">
    <property type="component" value="Unassembled WGS sequence"/>
</dbReference>
<feature type="compositionally biased region" description="Low complexity" evidence="6">
    <location>
        <begin position="508"/>
        <end position="538"/>
    </location>
</feature>
<dbReference type="GO" id="GO:0005737">
    <property type="term" value="C:cytoplasm"/>
    <property type="evidence" value="ECO:0007669"/>
    <property type="project" value="TreeGrafter"/>
</dbReference>
<keyword evidence="4" id="KW-0539">Nucleus</keyword>
<evidence type="ECO:0000313" key="9">
    <source>
        <dbReference type="Proteomes" id="UP000054342"/>
    </source>
</evidence>
<keyword evidence="9" id="KW-1185">Reference proteome</keyword>
<feature type="compositionally biased region" description="Gly residues" evidence="6">
    <location>
        <begin position="610"/>
        <end position="645"/>
    </location>
</feature>
<evidence type="ECO:0000259" key="7">
    <source>
        <dbReference type="PROSITE" id="PS50102"/>
    </source>
</evidence>
<dbReference type="GO" id="GO:0005730">
    <property type="term" value="C:nucleolus"/>
    <property type="evidence" value="ECO:0007669"/>
    <property type="project" value="TreeGrafter"/>
</dbReference>
<feature type="compositionally biased region" description="Polar residues" evidence="6">
    <location>
        <begin position="404"/>
        <end position="414"/>
    </location>
</feature>